<dbReference type="KEGG" id="mcit:NCTC10181_00350"/>
<reference evidence="1 2" key="1">
    <citation type="submission" date="2019-01" db="EMBL/GenBank/DDBJ databases">
        <authorList>
            <consortium name="Pathogen Informatics"/>
        </authorList>
    </citation>
    <scope>NUCLEOTIDE SEQUENCE [LARGE SCALE GENOMIC DNA]</scope>
    <source>
        <strain evidence="1 2">NCTC10181</strain>
    </source>
</reference>
<gene>
    <name evidence="1" type="ORF">NCTC10181_00350</name>
</gene>
<name>A0A449B1Q7_9BACT</name>
<dbReference type="AlphaFoldDB" id="A0A449B1Q7"/>
<sequence>MPFVALAIGSGALISGIITYSVILRQKSIEDDKNKNKNKVDKFKEKSLFEIVNDKKFFSSSLSINYISKIYDITLGKNALKTTQELEKAHQDLTKRIKEVIKLKTEAFDLAKQISKEAKYKDKILGADLEQLPQIIDEIKNEENK</sequence>
<evidence type="ECO:0000313" key="1">
    <source>
        <dbReference type="EMBL" id="VEU74501.1"/>
    </source>
</evidence>
<evidence type="ECO:0000313" key="2">
    <source>
        <dbReference type="Proteomes" id="UP000290985"/>
    </source>
</evidence>
<keyword evidence="2" id="KW-1185">Reference proteome</keyword>
<protein>
    <submittedName>
        <fullName evidence="1">Uncharacterized protein</fullName>
    </submittedName>
</protein>
<dbReference type="Proteomes" id="UP000290985">
    <property type="component" value="Chromosome"/>
</dbReference>
<proteinExistence type="predicted"/>
<dbReference type="EMBL" id="LR215036">
    <property type="protein sequence ID" value="VEU74501.1"/>
    <property type="molecule type" value="Genomic_DNA"/>
</dbReference>
<accession>A0A449B1Q7</accession>
<organism evidence="1 2">
    <name type="scientific">Mycoplasmopsis citelli</name>
    <dbReference type="NCBI Taxonomy" id="171281"/>
    <lineage>
        <taxon>Bacteria</taxon>
        <taxon>Bacillati</taxon>
        <taxon>Mycoplasmatota</taxon>
        <taxon>Mycoplasmoidales</taxon>
        <taxon>Metamycoplasmataceae</taxon>
        <taxon>Mycoplasmopsis</taxon>
    </lineage>
</organism>